<name>A0AAJ0BFI4_9PEZI</name>
<evidence type="ECO:0000313" key="2">
    <source>
        <dbReference type="Proteomes" id="UP001239445"/>
    </source>
</evidence>
<gene>
    <name evidence="1" type="ORF">QBC47DRAFT_181814</name>
</gene>
<sequence>MHRVSVLLSFCYTVVWVLYCPGSLSALVTAFRTARSVLPAAVAFPAGRYVKGPPVPAQLDLITVFFGMLCRRDRPKTRFCTVGVLPMAHQDGVRGDEHWELCPDVLDVSTKTSHPNPTRRAPHQARCVFLLLPLLLLWSK</sequence>
<dbReference type="EMBL" id="MU839832">
    <property type="protein sequence ID" value="KAK1756183.1"/>
    <property type="molecule type" value="Genomic_DNA"/>
</dbReference>
<proteinExistence type="predicted"/>
<accession>A0AAJ0BFI4</accession>
<keyword evidence="2" id="KW-1185">Reference proteome</keyword>
<dbReference type="Proteomes" id="UP001239445">
    <property type="component" value="Unassembled WGS sequence"/>
</dbReference>
<protein>
    <submittedName>
        <fullName evidence="1">Uncharacterized protein</fullName>
    </submittedName>
</protein>
<organism evidence="1 2">
    <name type="scientific">Echria macrotheca</name>
    <dbReference type="NCBI Taxonomy" id="438768"/>
    <lineage>
        <taxon>Eukaryota</taxon>
        <taxon>Fungi</taxon>
        <taxon>Dikarya</taxon>
        <taxon>Ascomycota</taxon>
        <taxon>Pezizomycotina</taxon>
        <taxon>Sordariomycetes</taxon>
        <taxon>Sordariomycetidae</taxon>
        <taxon>Sordariales</taxon>
        <taxon>Schizotheciaceae</taxon>
        <taxon>Echria</taxon>
    </lineage>
</organism>
<comment type="caution">
    <text evidence="1">The sequence shown here is derived from an EMBL/GenBank/DDBJ whole genome shotgun (WGS) entry which is preliminary data.</text>
</comment>
<evidence type="ECO:0000313" key="1">
    <source>
        <dbReference type="EMBL" id="KAK1756183.1"/>
    </source>
</evidence>
<dbReference type="AlphaFoldDB" id="A0AAJ0BFI4"/>
<reference evidence="1" key="1">
    <citation type="submission" date="2023-06" db="EMBL/GenBank/DDBJ databases">
        <title>Genome-scale phylogeny and comparative genomics of the fungal order Sordariales.</title>
        <authorList>
            <consortium name="Lawrence Berkeley National Laboratory"/>
            <person name="Hensen N."/>
            <person name="Bonometti L."/>
            <person name="Westerberg I."/>
            <person name="Brannstrom I.O."/>
            <person name="Guillou S."/>
            <person name="Cros-Aarteil S."/>
            <person name="Calhoun S."/>
            <person name="Haridas S."/>
            <person name="Kuo A."/>
            <person name="Mondo S."/>
            <person name="Pangilinan J."/>
            <person name="Riley R."/>
            <person name="Labutti K."/>
            <person name="Andreopoulos B."/>
            <person name="Lipzen A."/>
            <person name="Chen C."/>
            <person name="Yanf M."/>
            <person name="Daum C."/>
            <person name="Ng V."/>
            <person name="Clum A."/>
            <person name="Steindorff A."/>
            <person name="Ohm R."/>
            <person name="Martin F."/>
            <person name="Silar P."/>
            <person name="Natvig D."/>
            <person name="Lalanne C."/>
            <person name="Gautier V."/>
            <person name="Ament-Velasquez S.L."/>
            <person name="Kruys A."/>
            <person name="Hutchinson M.I."/>
            <person name="Powell A.J."/>
            <person name="Barry K."/>
            <person name="Miller A.N."/>
            <person name="Grigoriev I.V."/>
            <person name="Debuchy R."/>
            <person name="Gladieux P."/>
            <person name="Thoren M.H."/>
            <person name="Johannesson H."/>
        </authorList>
    </citation>
    <scope>NUCLEOTIDE SEQUENCE</scope>
    <source>
        <strain evidence="1">PSN4</strain>
    </source>
</reference>